<dbReference type="AlphaFoldDB" id="A0A2J6WT93"/>
<feature type="transmembrane region" description="Helical" evidence="10">
    <location>
        <begin position="341"/>
        <end position="361"/>
    </location>
</feature>
<name>A0A2J6WT93_9CHLR</name>
<evidence type="ECO:0000256" key="2">
    <source>
        <dbReference type="ARBA" id="ARBA00004141"/>
    </source>
</evidence>
<evidence type="ECO:0000256" key="3">
    <source>
        <dbReference type="ARBA" id="ARBA00007931"/>
    </source>
</evidence>
<evidence type="ECO:0000313" key="13">
    <source>
        <dbReference type="Proteomes" id="UP000243376"/>
    </source>
</evidence>
<feature type="transmembrane region" description="Helical" evidence="10">
    <location>
        <begin position="156"/>
        <end position="174"/>
    </location>
</feature>
<keyword evidence="8 10" id="KW-1133">Transmembrane helix</keyword>
<feature type="transmembrane region" description="Helical" evidence="10">
    <location>
        <begin position="250"/>
        <end position="272"/>
    </location>
</feature>
<evidence type="ECO:0000256" key="8">
    <source>
        <dbReference type="ARBA" id="ARBA00022989"/>
    </source>
</evidence>
<comment type="subcellular location">
    <subcellularLocation>
        <location evidence="2">Membrane</location>
        <topology evidence="2">Multi-pass membrane protein</topology>
    </subcellularLocation>
</comment>
<dbReference type="InterPro" id="IPR008915">
    <property type="entry name" value="Peptidase_M50"/>
</dbReference>
<feature type="transmembrane region" description="Helical" evidence="10">
    <location>
        <begin position="87"/>
        <end position="105"/>
    </location>
</feature>
<proteinExistence type="inferred from homology"/>
<evidence type="ECO:0000256" key="6">
    <source>
        <dbReference type="ARBA" id="ARBA00022801"/>
    </source>
</evidence>
<evidence type="ECO:0000256" key="7">
    <source>
        <dbReference type="ARBA" id="ARBA00022946"/>
    </source>
</evidence>
<dbReference type="CDD" id="cd06160">
    <property type="entry name" value="S2P-M50_like_2"/>
    <property type="match status" value="1"/>
</dbReference>
<sequence>MFDLDPTVALRMLVTEVMIVTTGEELVHGEQRAFRYRGQLLREAQVAHDAIVTRAQALGYTPLFQADPAGAAILFIPTPPKAPPSRLWLAVLLFVLTVASTMFVGGQEYIESTGQVVFNWGYALSFSGSLLAILLAHEMGHFIVARREKVAVSYPFFIPMPLFLLGTMGAFIAIKDLVPNRRSLLAIGIAGPLAGLIVAIPVLAIGLSISEVKQVVPLPGSFSEGNSLLYAAMKILIFGRFLPSGGEDVYLHPVALAGWAGLLVTGLNLLPAGQLDGGHIFFALFGPRAARIMSMIVAVALLGLGFLWSGWFIWAVMIALIGQQRSPLRNEISPLEGPWRWLAYLGLLTFLLVFTPIPITVTMP</sequence>
<keyword evidence="5 10" id="KW-0812">Transmembrane</keyword>
<keyword evidence="4 12" id="KW-0645">Protease</keyword>
<dbReference type="GO" id="GO:0008233">
    <property type="term" value="F:peptidase activity"/>
    <property type="evidence" value="ECO:0007669"/>
    <property type="project" value="UniProtKB-KW"/>
</dbReference>
<feature type="domain" description="Peptidase M50" evidence="11">
    <location>
        <begin position="126"/>
        <end position="300"/>
    </location>
</feature>
<dbReference type="Proteomes" id="UP000243376">
    <property type="component" value="Unassembled WGS sequence"/>
</dbReference>
<evidence type="ECO:0000259" key="11">
    <source>
        <dbReference type="Pfam" id="PF02163"/>
    </source>
</evidence>
<feature type="transmembrane region" description="Helical" evidence="10">
    <location>
        <begin position="292"/>
        <end position="320"/>
    </location>
</feature>
<dbReference type="PANTHER" id="PTHR31412:SF0">
    <property type="entry name" value="ZINC METALLOPROTEASE EGY1, CHLOROPLASTIC-RELATED"/>
    <property type="match status" value="1"/>
</dbReference>
<comment type="caution">
    <text evidence="12">The sequence shown here is derived from an EMBL/GenBank/DDBJ whole genome shotgun (WGS) entry which is preliminary data.</text>
</comment>
<dbReference type="InterPro" id="IPR044838">
    <property type="entry name" value="EGY1-like"/>
</dbReference>
<keyword evidence="7" id="KW-0809">Transit peptide</keyword>
<dbReference type="GO" id="GO:0006508">
    <property type="term" value="P:proteolysis"/>
    <property type="evidence" value="ECO:0007669"/>
    <property type="project" value="UniProtKB-KW"/>
</dbReference>
<feature type="transmembrane region" description="Helical" evidence="10">
    <location>
        <begin position="117"/>
        <end position="136"/>
    </location>
</feature>
<evidence type="ECO:0000256" key="9">
    <source>
        <dbReference type="ARBA" id="ARBA00023136"/>
    </source>
</evidence>
<reference evidence="12 13" key="1">
    <citation type="submission" date="2018-01" db="EMBL/GenBank/DDBJ databases">
        <title>Metagenomic assembled genomes from two thermal pools in the Uzon Caldera, Kamchatka, Russia.</title>
        <authorList>
            <person name="Wilkins L."/>
            <person name="Ettinger C."/>
        </authorList>
    </citation>
    <scope>NUCLEOTIDE SEQUENCE [LARGE SCALE GENOMIC DNA]</scope>
    <source>
        <strain evidence="12">ZAV-02</strain>
    </source>
</reference>
<protein>
    <submittedName>
        <fullName evidence="12">Site-2 protease family protein</fullName>
    </submittedName>
</protein>
<feature type="transmembrane region" description="Helical" evidence="10">
    <location>
        <begin position="186"/>
        <end position="207"/>
    </location>
</feature>
<dbReference type="EMBL" id="PNIQ01001053">
    <property type="protein sequence ID" value="PMP73826.1"/>
    <property type="molecule type" value="Genomic_DNA"/>
</dbReference>
<gene>
    <name evidence="12" type="ORF">C0184_15690</name>
</gene>
<dbReference type="PANTHER" id="PTHR31412">
    <property type="entry name" value="ZINC METALLOPROTEASE EGY1"/>
    <property type="match status" value="1"/>
</dbReference>
<evidence type="ECO:0000256" key="10">
    <source>
        <dbReference type="SAM" id="Phobius"/>
    </source>
</evidence>
<accession>A0A2J6WT93</accession>
<comment type="similarity">
    <text evidence="3">Belongs to the peptidase M50B family.</text>
</comment>
<evidence type="ECO:0000256" key="4">
    <source>
        <dbReference type="ARBA" id="ARBA00022670"/>
    </source>
</evidence>
<dbReference type="GO" id="GO:0016020">
    <property type="term" value="C:membrane"/>
    <property type="evidence" value="ECO:0007669"/>
    <property type="project" value="UniProtKB-SubCell"/>
</dbReference>
<evidence type="ECO:0000256" key="5">
    <source>
        <dbReference type="ARBA" id="ARBA00022692"/>
    </source>
</evidence>
<dbReference type="Pfam" id="PF02163">
    <property type="entry name" value="Peptidase_M50"/>
    <property type="match status" value="1"/>
</dbReference>
<evidence type="ECO:0000313" key="12">
    <source>
        <dbReference type="EMBL" id="PMP73826.1"/>
    </source>
</evidence>
<keyword evidence="6" id="KW-0378">Hydrolase</keyword>
<evidence type="ECO:0000256" key="1">
    <source>
        <dbReference type="ARBA" id="ARBA00001947"/>
    </source>
</evidence>
<comment type="cofactor">
    <cofactor evidence="1">
        <name>Zn(2+)</name>
        <dbReference type="ChEBI" id="CHEBI:29105"/>
    </cofactor>
</comment>
<keyword evidence="9 10" id="KW-0472">Membrane</keyword>
<organism evidence="12 13">
    <name type="scientific">Chloroflexus aggregans</name>
    <dbReference type="NCBI Taxonomy" id="152260"/>
    <lineage>
        <taxon>Bacteria</taxon>
        <taxon>Bacillati</taxon>
        <taxon>Chloroflexota</taxon>
        <taxon>Chloroflexia</taxon>
        <taxon>Chloroflexales</taxon>
        <taxon>Chloroflexineae</taxon>
        <taxon>Chloroflexaceae</taxon>
        <taxon>Chloroflexus</taxon>
    </lineage>
</organism>